<gene>
    <name evidence="1" type="ORF">EYF80_013846</name>
</gene>
<dbReference type="AlphaFoldDB" id="A0A4Z2ID56"/>
<organism evidence="1 2">
    <name type="scientific">Liparis tanakae</name>
    <name type="common">Tanaka's snailfish</name>
    <dbReference type="NCBI Taxonomy" id="230148"/>
    <lineage>
        <taxon>Eukaryota</taxon>
        <taxon>Metazoa</taxon>
        <taxon>Chordata</taxon>
        <taxon>Craniata</taxon>
        <taxon>Vertebrata</taxon>
        <taxon>Euteleostomi</taxon>
        <taxon>Actinopterygii</taxon>
        <taxon>Neopterygii</taxon>
        <taxon>Teleostei</taxon>
        <taxon>Neoteleostei</taxon>
        <taxon>Acanthomorphata</taxon>
        <taxon>Eupercaria</taxon>
        <taxon>Perciformes</taxon>
        <taxon>Cottioidei</taxon>
        <taxon>Cottales</taxon>
        <taxon>Liparidae</taxon>
        <taxon>Liparis</taxon>
    </lineage>
</organism>
<proteinExistence type="predicted"/>
<reference evidence="1 2" key="1">
    <citation type="submission" date="2019-03" db="EMBL/GenBank/DDBJ databases">
        <title>First draft genome of Liparis tanakae, snailfish: a comprehensive survey of snailfish specific genes.</title>
        <authorList>
            <person name="Kim W."/>
            <person name="Song I."/>
            <person name="Jeong J.-H."/>
            <person name="Kim D."/>
            <person name="Kim S."/>
            <person name="Ryu S."/>
            <person name="Song J.Y."/>
            <person name="Lee S.K."/>
        </authorList>
    </citation>
    <scope>NUCLEOTIDE SEQUENCE [LARGE SCALE GENOMIC DNA]</scope>
    <source>
        <tissue evidence="1">Muscle</tissue>
    </source>
</reference>
<protein>
    <submittedName>
        <fullName evidence="1">Uncharacterized protein</fullName>
    </submittedName>
</protein>
<name>A0A4Z2ID56_9TELE</name>
<keyword evidence="2" id="KW-1185">Reference proteome</keyword>
<accession>A0A4Z2ID56</accession>
<comment type="caution">
    <text evidence="1">The sequence shown here is derived from an EMBL/GenBank/DDBJ whole genome shotgun (WGS) entry which is preliminary data.</text>
</comment>
<evidence type="ECO:0000313" key="1">
    <source>
        <dbReference type="EMBL" id="TNN75876.1"/>
    </source>
</evidence>
<dbReference type="Proteomes" id="UP000314294">
    <property type="component" value="Unassembled WGS sequence"/>
</dbReference>
<dbReference type="EMBL" id="SRLO01000098">
    <property type="protein sequence ID" value="TNN75876.1"/>
    <property type="molecule type" value="Genomic_DNA"/>
</dbReference>
<evidence type="ECO:0000313" key="2">
    <source>
        <dbReference type="Proteomes" id="UP000314294"/>
    </source>
</evidence>
<sequence>MRSGCVWSVDTRRRTSTVSLKCRRCRFVFIVLRRGIASHSFLWKRRASRFCPSASGRRRPCFSWELFPWTDRCHSFGRKKIYSQTSACNLPDVTDAIECHF</sequence>